<dbReference type="Gene3D" id="1.25.40.90">
    <property type="match status" value="1"/>
</dbReference>
<comment type="caution">
    <text evidence="6">The sequence shown here is derived from an EMBL/GenBank/DDBJ whole genome shotgun (WGS) entry which is preliminary data.</text>
</comment>
<evidence type="ECO:0000256" key="3">
    <source>
        <dbReference type="ARBA" id="ARBA00023034"/>
    </source>
</evidence>
<keyword evidence="7" id="KW-1185">Reference proteome</keyword>
<evidence type="ECO:0000256" key="1">
    <source>
        <dbReference type="ARBA" id="ARBA00004132"/>
    </source>
</evidence>
<gene>
    <name evidence="6" type="ORF">AAHA92_21084</name>
</gene>
<dbReference type="InterPro" id="IPR008942">
    <property type="entry name" value="ENTH_VHS"/>
</dbReference>
<dbReference type="PANTHER" id="PTHR12276:SF116">
    <property type="entry name" value="ENTH_VHS FAMILY PROTEIN"/>
    <property type="match status" value="1"/>
</dbReference>
<dbReference type="SUPFAM" id="SSF48464">
    <property type="entry name" value="ENTH/VHS domain"/>
    <property type="match status" value="1"/>
</dbReference>
<dbReference type="Pfam" id="PF01417">
    <property type="entry name" value="ENTH"/>
    <property type="match status" value="1"/>
</dbReference>
<protein>
    <submittedName>
        <fullName evidence="6">Clathrin interactor EPSIN 1</fullName>
    </submittedName>
</protein>
<dbReference type="EMBL" id="JBEAFC010000008">
    <property type="protein sequence ID" value="KAL1544203.1"/>
    <property type="molecule type" value="Genomic_DNA"/>
</dbReference>
<evidence type="ECO:0000259" key="5">
    <source>
        <dbReference type="PROSITE" id="PS50942"/>
    </source>
</evidence>
<dbReference type="GO" id="GO:0005794">
    <property type="term" value="C:Golgi apparatus"/>
    <property type="evidence" value="ECO:0007669"/>
    <property type="project" value="UniProtKB-SubCell"/>
</dbReference>
<evidence type="ECO:0000313" key="7">
    <source>
        <dbReference type="Proteomes" id="UP001567538"/>
    </source>
</evidence>
<sequence>MSMVGSNSNTISKMNQKPTFHDFKKQASFILKEKIKTARLALTDVTPAQLLAEEVTNGDPGGPDTQSLKMISKAAFEVDDYWRIVDILHKRLVRFDKPNWRASYKALIVLEYLLTHGPESVAQEFQKERDVITDIGLFQHVDEKGFNWGLNVRRKCDRVLRLLDKGPLLKEEREKARKISRGIEGFGSFCIRTSSTQESSSKTFQRCNSQFNNEDAFTLASIENVLVNTTSLAKESSMTQSYDIFGETSKPMLNEQRSELSVEDLHPFDETEHLTSQSLLSVAHQNVDSEMS</sequence>
<dbReference type="Proteomes" id="UP001567538">
    <property type="component" value="Unassembled WGS sequence"/>
</dbReference>
<dbReference type="AlphaFoldDB" id="A0ABD1GMB2"/>
<evidence type="ECO:0000256" key="2">
    <source>
        <dbReference type="ARBA" id="ARBA00004555"/>
    </source>
</evidence>
<dbReference type="GO" id="GO:0030136">
    <property type="term" value="C:clathrin-coated vesicle"/>
    <property type="evidence" value="ECO:0007669"/>
    <property type="project" value="UniProtKB-SubCell"/>
</dbReference>
<name>A0ABD1GMB2_SALDI</name>
<proteinExistence type="predicted"/>
<dbReference type="PANTHER" id="PTHR12276">
    <property type="entry name" value="EPSIN/ENT-RELATED"/>
    <property type="match status" value="1"/>
</dbReference>
<evidence type="ECO:0000256" key="4">
    <source>
        <dbReference type="ARBA" id="ARBA00023329"/>
    </source>
</evidence>
<dbReference type="InterPro" id="IPR013809">
    <property type="entry name" value="ENTH"/>
</dbReference>
<keyword evidence="4" id="KW-0968">Cytoplasmic vesicle</keyword>
<reference evidence="6 7" key="1">
    <citation type="submission" date="2024-06" db="EMBL/GenBank/DDBJ databases">
        <title>A chromosome level genome sequence of Diviner's sage (Salvia divinorum).</title>
        <authorList>
            <person name="Ford S.A."/>
            <person name="Ro D.-K."/>
            <person name="Ness R.W."/>
            <person name="Phillips M.A."/>
        </authorList>
    </citation>
    <scope>NUCLEOTIDE SEQUENCE [LARGE SCALE GENOMIC DNA]</scope>
    <source>
        <strain evidence="6">SAF-2024a</strain>
        <tissue evidence="6">Leaf</tissue>
    </source>
</reference>
<dbReference type="CDD" id="cd03571">
    <property type="entry name" value="ENTH"/>
    <property type="match status" value="1"/>
</dbReference>
<dbReference type="PROSITE" id="PS50942">
    <property type="entry name" value="ENTH"/>
    <property type="match status" value="1"/>
</dbReference>
<keyword evidence="3" id="KW-0333">Golgi apparatus</keyword>
<organism evidence="6 7">
    <name type="scientific">Salvia divinorum</name>
    <name type="common">Maria pastora</name>
    <name type="synonym">Diviner's sage</name>
    <dbReference type="NCBI Taxonomy" id="28513"/>
    <lineage>
        <taxon>Eukaryota</taxon>
        <taxon>Viridiplantae</taxon>
        <taxon>Streptophyta</taxon>
        <taxon>Embryophyta</taxon>
        <taxon>Tracheophyta</taxon>
        <taxon>Spermatophyta</taxon>
        <taxon>Magnoliopsida</taxon>
        <taxon>eudicotyledons</taxon>
        <taxon>Gunneridae</taxon>
        <taxon>Pentapetalae</taxon>
        <taxon>asterids</taxon>
        <taxon>lamiids</taxon>
        <taxon>Lamiales</taxon>
        <taxon>Lamiaceae</taxon>
        <taxon>Nepetoideae</taxon>
        <taxon>Mentheae</taxon>
        <taxon>Salviinae</taxon>
        <taxon>Salvia</taxon>
        <taxon>Salvia subgen. Calosphace</taxon>
    </lineage>
</organism>
<evidence type="ECO:0000313" key="6">
    <source>
        <dbReference type="EMBL" id="KAL1544203.1"/>
    </source>
</evidence>
<accession>A0ABD1GMB2</accession>
<feature type="domain" description="ENTH" evidence="5">
    <location>
        <begin position="40"/>
        <end position="173"/>
    </location>
</feature>
<comment type="subcellular location">
    <subcellularLocation>
        <location evidence="1">Cytoplasmic vesicle</location>
        <location evidence="1">Clathrin-coated vesicle</location>
    </subcellularLocation>
    <subcellularLocation>
        <location evidence="2">Golgi apparatus</location>
    </subcellularLocation>
</comment>
<dbReference type="SMART" id="SM00273">
    <property type="entry name" value="ENTH"/>
    <property type="match status" value="1"/>
</dbReference>